<dbReference type="EMBL" id="BARS01031967">
    <property type="protein sequence ID" value="GAG24143.1"/>
    <property type="molecule type" value="Genomic_DNA"/>
</dbReference>
<proteinExistence type="predicted"/>
<protein>
    <submittedName>
        <fullName evidence="1">Uncharacterized protein</fullName>
    </submittedName>
</protein>
<reference evidence="1" key="1">
    <citation type="journal article" date="2014" name="Front. Microbiol.">
        <title>High frequency of phylogenetically diverse reductive dehalogenase-homologous genes in deep subseafloor sedimentary metagenomes.</title>
        <authorList>
            <person name="Kawai M."/>
            <person name="Futagami T."/>
            <person name="Toyoda A."/>
            <person name="Takaki Y."/>
            <person name="Nishi S."/>
            <person name="Hori S."/>
            <person name="Arai W."/>
            <person name="Tsubouchi T."/>
            <person name="Morono Y."/>
            <person name="Uchiyama I."/>
            <person name="Ito T."/>
            <person name="Fujiyama A."/>
            <person name="Inagaki F."/>
            <person name="Takami H."/>
        </authorList>
    </citation>
    <scope>NUCLEOTIDE SEQUENCE</scope>
    <source>
        <strain evidence="1">Expedition CK06-06</strain>
    </source>
</reference>
<gene>
    <name evidence="1" type="ORF">S01H1_49674</name>
</gene>
<name>X0WI13_9ZZZZ</name>
<comment type="caution">
    <text evidence="1">The sequence shown here is derived from an EMBL/GenBank/DDBJ whole genome shotgun (WGS) entry which is preliminary data.</text>
</comment>
<accession>X0WI13</accession>
<evidence type="ECO:0000313" key="1">
    <source>
        <dbReference type="EMBL" id="GAG24143.1"/>
    </source>
</evidence>
<organism evidence="1">
    <name type="scientific">marine sediment metagenome</name>
    <dbReference type="NCBI Taxonomy" id="412755"/>
    <lineage>
        <taxon>unclassified sequences</taxon>
        <taxon>metagenomes</taxon>
        <taxon>ecological metagenomes</taxon>
    </lineage>
</organism>
<sequence>MANADNPRGLTPVMSGGNSSSVRIGWYYASVTTAIFKGDVVQVMATGRVKSCVTTGGNVYIRGVAGAYNAAGVTPSVKIPVYDDPNTVFTVNSDGTTDPTAATALADINATSVLIVTAGSTTTGQSIMELDYSQITTTTTHPLYIQGFSKTVDNDPALMHADYLVTLTRHVGKGGTLASI</sequence>
<dbReference type="AlphaFoldDB" id="X0WI13"/>